<reference evidence="2 3" key="1">
    <citation type="submission" date="2014-07" db="EMBL/GenBank/DDBJ databases">
        <title>Biosystematic studies on Modestobacter strains isolated from extreme hyper-arid desert soil and from historic building.</title>
        <authorList>
            <person name="Bukarasam K."/>
            <person name="Bull A."/>
            <person name="Girard G."/>
            <person name="van Wezel G."/>
            <person name="Goodfellow M."/>
        </authorList>
    </citation>
    <scope>NUCLEOTIDE SEQUENCE [LARGE SCALE GENOMIC DNA]</scope>
    <source>
        <strain evidence="2 3">KNN45-2b</strain>
    </source>
</reference>
<dbReference type="Gene3D" id="1.10.260.40">
    <property type="entry name" value="lambda repressor-like DNA-binding domains"/>
    <property type="match status" value="1"/>
</dbReference>
<keyword evidence="3" id="KW-1185">Reference proteome</keyword>
<proteinExistence type="predicted"/>
<organism evidence="2 3">
    <name type="scientific">Modestobacter caceresii</name>
    <dbReference type="NCBI Taxonomy" id="1522368"/>
    <lineage>
        <taxon>Bacteria</taxon>
        <taxon>Bacillati</taxon>
        <taxon>Actinomycetota</taxon>
        <taxon>Actinomycetes</taxon>
        <taxon>Geodermatophilales</taxon>
        <taxon>Geodermatophilaceae</taxon>
        <taxon>Modestobacter</taxon>
    </lineage>
</organism>
<evidence type="ECO:0000259" key="1">
    <source>
        <dbReference type="PROSITE" id="PS50943"/>
    </source>
</evidence>
<dbReference type="STRING" id="1522368.IN07_03365"/>
<dbReference type="AlphaFoldDB" id="A0A098YCR4"/>
<sequence>MPVRIEEVIGQNVRSRREELEMTQEELGRRVGGLLGREWPRQTVFTAEKGGRSFTAAELVAFAFVLDVSIERLFRLPLGERAIQLATGVGLDHAALRQSAEDGGPVQQKLEEMRQTLRTLFDANAEAGKAQRWTDDAVRKLNEQMQDALNSAGAASEDGEQS</sequence>
<dbReference type="InterPro" id="IPR010982">
    <property type="entry name" value="Lambda_DNA-bd_dom_sf"/>
</dbReference>
<dbReference type="PROSITE" id="PS50943">
    <property type="entry name" value="HTH_CROC1"/>
    <property type="match status" value="1"/>
</dbReference>
<comment type="caution">
    <text evidence="2">The sequence shown here is derived from an EMBL/GenBank/DDBJ whole genome shotgun (WGS) entry which is preliminary data.</text>
</comment>
<evidence type="ECO:0000313" key="3">
    <source>
        <dbReference type="Proteomes" id="UP000029713"/>
    </source>
</evidence>
<dbReference type="GO" id="GO:0003677">
    <property type="term" value="F:DNA binding"/>
    <property type="evidence" value="ECO:0007669"/>
    <property type="project" value="InterPro"/>
</dbReference>
<dbReference type="SUPFAM" id="SSF47413">
    <property type="entry name" value="lambda repressor-like DNA-binding domains"/>
    <property type="match status" value="1"/>
</dbReference>
<dbReference type="EMBL" id="JPMX01000009">
    <property type="protein sequence ID" value="KGH48254.1"/>
    <property type="molecule type" value="Genomic_DNA"/>
</dbReference>
<gene>
    <name evidence="2" type="ORF">IN07_03365</name>
</gene>
<dbReference type="Proteomes" id="UP000029713">
    <property type="component" value="Unassembled WGS sequence"/>
</dbReference>
<evidence type="ECO:0000313" key="2">
    <source>
        <dbReference type="EMBL" id="KGH48254.1"/>
    </source>
</evidence>
<protein>
    <recommendedName>
        <fullName evidence="1">HTH cro/C1-type domain-containing protein</fullName>
    </recommendedName>
</protein>
<name>A0A098YCR4_9ACTN</name>
<feature type="domain" description="HTH cro/C1-type" evidence="1">
    <location>
        <begin position="13"/>
        <end position="73"/>
    </location>
</feature>
<accession>A0A098YCR4</accession>
<dbReference type="Pfam" id="PF01381">
    <property type="entry name" value="HTH_3"/>
    <property type="match status" value="1"/>
</dbReference>
<dbReference type="CDD" id="cd00093">
    <property type="entry name" value="HTH_XRE"/>
    <property type="match status" value="1"/>
</dbReference>
<dbReference type="InterPro" id="IPR001387">
    <property type="entry name" value="Cro/C1-type_HTH"/>
</dbReference>